<dbReference type="Proteomes" id="UP001281410">
    <property type="component" value="Unassembled WGS sequence"/>
</dbReference>
<name>A0AAE0E3X7_9ROSI</name>
<evidence type="ECO:0000256" key="1">
    <source>
        <dbReference type="SAM" id="MobiDB-lite"/>
    </source>
</evidence>
<keyword evidence="3" id="KW-1185">Reference proteome</keyword>
<evidence type="ECO:0000313" key="3">
    <source>
        <dbReference type="Proteomes" id="UP001281410"/>
    </source>
</evidence>
<sequence length="100" mass="11301">MVSQIENNFSHTKRRKEFGKGRNPVETELNTQAKNQAIISASETQITGNTKTHSGSVQSFDLAFEDSYQERLKHQSSEGLRAFNNNHVIQLSGVPLLHYQ</sequence>
<reference evidence="2" key="1">
    <citation type="journal article" date="2023" name="Plant J.">
        <title>Genome sequences and population genomics provide insights into the demographic history, inbreeding, and mutation load of two 'living fossil' tree species of Dipteronia.</title>
        <authorList>
            <person name="Feng Y."/>
            <person name="Comes H.P."/>
            <person name="Chen J."/>
            <person name="Zhu S."/>
            <person name="Lu R."/>
            <person name="Zhang X."/>
            <person name="Li P."/>
            <person name="Qiu J."/>
            <person name="Olsen K.M."/>
            <person name="Qiu Y."/>
        </authorList>
    </citation>
    <scope>NUCLEOTIDE SEQUENCE</scope>
    <source>
        <strain evidence="2">NBL</strain>
    </source>
</reference>
<feature type="compositionally biased region" description="Polar residues" evidence="1">
    <location>
        <begin position="1"/>
        <end position="10"/>
    </location>
</feature>
<dbReference type="AlphaFoldDB" id="A0AAE0E3X7"/>
<gene>
    <name evidence="2" type="ORF">Dsin_020711</name>
</gene>
<accession>A0AAE0E3X7</accession>
<dbReference type="EMBL" id="JANJYJ010000006">
    <property type="protein sequence ID" value="KAK3206665.1"/>
    <property type="molecule type" value="Genomic_DNA"/>
</dbReference>
<proteinExistence type="predicted"/>
<comment type="caution">
    <text evidence="2">The sequence shown here is derived from an EMBL/GenBank/DDBJ whole genome shotgun (WGS) entry which is preliminary data.</text>
</comment>
<evidence type="ECO:0000313" key="2">
    <source>
        <dbReference type="EMBL" id="KAK3206665.1"/>
    </source>
</evidence>
<feature type="region of interest" description="Disordered" evidence="1">
    <location>
        <begin position="1"/>
        <end position="30"/>
    </location>
</feature>
<protein>
    <submittedName>
        <fullName evidence="2">Uncharacterized protein</fullName>
    </submittedName>
</protein>
<organism evidence="2 3">
    <name type="scientific">Dipteronia sinensis</name>
    <dbReference type="NCBI Taxonomy" id="43782"/>
    <lineage>
        <taxon>Eukaryota</taxon>
        <taxon>Viridiplantae</taxon>
        <taxon>Streptophyta</taxon>
        <taxon>Embryophyta</taxon>
        <taxon>Tracheophyta</taxon>
        <taxon>Spermatophyta</taxon>
        <taxon>Magnoliopsida</taxon>
        <taxon>eudicotyledons</taxon>
        <taxon>Gunneridae</taxon>
        <taxon>Pentapetalae</taxon>
        <taxon>rosids</taxon>
        <taxon>malvids</taxon>
        <taxon>Sapindales</taxon>
        <taxon>Sapindaceae</taxon>
        <taxon>Hippocastanoideae</taxon>
        <taxon>Acereae</taxon>
        <taxon>Dipteronia</taxon>
    </lineage>
</organism>